<name>A0ABR3R3A3_9PLEO</name>
<dbReference type="Proteomes" id="UP001521785">
    <property type="component" value="Unassembled WGS sequence"/>
</dbReference>
<keyword evidence="4" id="KW-1185">Reference proteome</keyword>
<proteinExistence type="predicted"/>
<evidence type="ECO:0000256" key="1">
    <source>
        <dbReference type="SAM" id="MobiDB-lite"/>
    </source>
</evidence>
<feature type="compositionally biased region" description="Basic and acidic residues" evidence="1">
    <location>
        <begin position="126"/>
        <end position="140"/>
    </location>
</feature>
<reference evidence="3 4" key="1">
    <citation type="submission" date="2024-02" db="EMBL/GenBank/DDBJ databases">
        <title>De novo assembly and annotation of 12 fungi associated with fruit tree decline syndrome in Ontario, Canada.</title>
        <authorList>
            <person name="Sulman M."/>
            <person name="Ellouze W."/>
            <person name="Ilyukhin E."/>
        </authorList>
    </citation>
    <scope>NUCLEOTIDE SEQUENCE [LARGE SCALE GENOMIC DNA]</scope>
    <source>
        <strain evidence="3 4">M42-189</strain>
    </source>
</reference>
<comment type="caution">
    <text evidence="3">The sequence shown here is derived from an EMBL/GenBank/DDBJ whole genome shotgun (WGS) entry which is preliminary data.</text>
</comment>
<feature type="transmembrane region" description="Helical" evidence="2">
    <location>
        <begin position="80"/>
        <end position="101"/>
    </location>
</feature>
<accession>A0ABR3R3A3</accession>
<sequence length="152" mass="17590">MPWAFWARTGVYLVIDAVLSLVMAYFTWKEKWHPLAALITAILAFGLWFAACLLNVMVVYSNEYWFRQSNDWQKIGYGEASLQATIAGCYFAMMGFAAKAVHEWRKMNNGKLRSYEANRKVEERELEDRERTKVAQEAKHVHGNGNEGRFTV</sequence>
<evidence type="ECO:0000313" key="4">
    <source>
        <dbReference type="Proteomes" id="UP001521785"/>
    </source>
</evidence>
<keyword evidence="2" id="KW-0812">Transmembrane</keyword>
<dbReference type="EMBL" id="JAKJXO020000011">
    <property type="protein sequence ID" value="KAL1598743.1"/>
    <property type="molecule type" value="Genomic_DNA"/>
</dbReference>
<gene>
    <name evidence="3" type="ORF">SLS60_007884</name>
</gene>
<feature type="transmembrane region" description="Helical" evidence="2">
    <location>
        <begin position="6"/>
        <end position="28"/>
    </location>
</feature>
<keyword evidence="2" id="KW-0472">Membrane</keyword>
<evidence type="ECO:0008006" key="5">
    <source>
        <dbReference type="Google" id="ProtNLM"/>
    </source>
</evidence>
<evidence type="ECO:0000256" key="2">
    <source>
        <dbReference type="SAM" id="Phobius"/>
    </source>
</evidence>
<protein>
    <recommendedName>
        <fullName evidence="5">MARVEL domain-containing protein</fullName>
    </recommendedName>
</protein>
<feature type="region of interest" description="Disordered" evidence="1">
    <location>
        <begin position="126"/>
        <end position="152"/>
    </location>
</feature>
<keyword evidence="2" id="KW-1133">Transmembrane helix</keyword>
<evidence type="ECO:0000313" key="3">
    <source>
        <dbReference type="EMBL" id="KAL1598743.1"/>
    </source>
</evidence>
<organism evidence="3 4">
    <name type="scientific">Paraconiothyrium brasiliense</name>
    <dbReference type="NCBI Taxonomy" id="300254"/>
    <lineage>
        <taxon>Eukaryota</taxon>
        <taxon>Fungi</taxon>
        <taxon>Dikarya</taxon>
        <taxon>Ascomycota</taxon>
        <taxon>Pezizomycotina</taxon>
        <taxon>Dothideomycetes</taxon>
        <taxon>Pleosporomycetidae</taxon>
        <taxon>Pleosporales</taxon>
        <taxon>Massarineae</taxon>
        <taxon>Didymosphaeriaceae</taxon>
        <taxon>Paraconiothyrium</taxon>
    </lineage>
</organism>
<feature type="transmembrane region" description="Helical" evidence="2">
    <location>
        <begin position="35"/>
        <end position="60"/>
    </location>
</feature>